<accession>A0A699WS01</accession>
<feature type="compositionally biased region" description="Acidic residues" evidence="1">
    <location>
        <begin position="44"/>
        <end position="53"/>
    </location>
</feature>
<feature type="non-terminal residue" evidence="2">
    <location>
        <position position="53"/>
    </location>
</feature>
<dbReference type="AlphaFoldDB" id="A0A699WS01"/>
<dbReference type="EMBL" id="BKCJ011721043">
    <property type="protein sequence ID" value="GFD48376.1"/>
    <property type="molecule type" value="Genomic_DNA"/>
</dbReference>
<sequence length="53" mass="5938">ELKDPKEDPTYASPTALSPDYVVDSEEEKDPKEDPTYYPADKGDNDDDESSND</sequence>
<protein>
    <submittedName>
        <fullName evidence="2">Uncharacterized protein</fullName>
    </submittedName>
</protein>
<name>A0A699WS01_TANCI</name>
<feature type="non-terminal residue" evidence="2">
    <location>
        <position position="1"/>
    </location>
</feature>
<reference evidence="2" key="1">
    <citation type="journal article" date="2019" name="Sci. Rep.">
        <title>Draft genome of Tanacetum cinerariifolium, the natural source of mosquito coil.</title>
        <authorList>
            <person name="Yamashiro T."/>
            <person name="Shiraishi A."/>
            <person name="Satake H."/>
            <person name="Nakayama K."/>
        </authorList>
    </citation>
    <scope>NUCLEOTIDE SEQUENCE</scope>
</reference>
<proteinExistence type="predicted"/>
<organism evidence="2">
    <name type="scientific">Tanacetum cinerariifolium</name>
    <name type="common">Dalmatian daisy</name>
    <name type="synonym">Chrysanthemum cinerariifolium</name>
    <dbReference type="NCBI Taxonomy" id="118510"/>
    <lineage>
        <taxon>Eukaryota</taxon>
        <taxon>Viridiplantae</taxon>
        <taxon>Streptophyta</taxon>
        <taxon>Embryophyta</taxon>
        <taxon>Tracheophyta</taxon>
        <taxon>Spermatophyta</taxon>
        <taxon>Magnoliopsida</taxon>
        <taxon>eudicotyledons</taxon>
        <taxon>Gunneridae</taxon>
        <taxon>Pentapetalae</taxon>
        <taxon>asterids</taxon>
        <taxon>campanulids</taxon>
        <taxon>Asterales</taxon>
        <taxon>Asteraceae</taxon>
        <taxon>Asteroideae</taxon>
        <taxon>Anthemideae</taxon>
        <taxon>Anthemidinae</taxon>
        <taxon>Tanacetum</taxon>
    </lineage>
</organism>
<evidence type="ECO:0000256" key="1">
    <source>
        <dbReference type="SAM" id="MobiDB-lite"/>
    </source>
</evidence>
<evidence type="ECO:0000313" key="2">
    <source>
        <dbReference type="EMBL" id="GFD48376.1"/>
    </source>
</evidence>
<gene>
    <name evidence="2" type="ORF">Tci_920345</name>
</gene>
<comment type="caution">
    <text evidence="2">The sequence shown here is derived from an EMBL/GenBank/DDBJ whole genome shotgun (WGS) entry which is preliminary data.</text>
</comment>
<feature type="region of interest" description="Disordered" evidence="1">
    <location>
        <begin position="1"/>
        <end position="53"/>
    </location>
</feature>